<organism evidence="1 2">
    <name type="scientific">Yersinia enterocolitica subsp. palearctica serotype O:3 (strain DSM 13030 / CIP 106945 / Y11)</name>
    <dbReference type="NCBI Taxonomy" id="930944"/>
    <lineage>
        <taxon>Bacteria</taxon>
        <taxon>Pseudomonadati</taxon>
        <taxon>Pseudomonadota</taxon>
        <taxon>Gammaproteobacteria</taxon>
        <taxon>Enterobacterales</taxon>
        <taxon>Yersiniaceae</taxon>
        <taxon>Yersinia</taxon>
    </lineage>
</organism>
<dbReference type="EMBL" id="FR729477">
    <property type="protein sequence ID" value="CBY28126.1"/>
    <property type="molecule type" value="Genomic_DNA"/>
</dbReference>
<dbReference type="AlphaFoldDB" id="A0A0H3NU46"/>
<sequence length="38" mass="4478">MKFYSDMLDLLFAGCNGQPFINQVKKRLLWSVTPIFKK</sequence>
<accession>A0A0H3NU46</accession>
<evidence type="ECO:0000313" key="1">
    <source>
        <dbReference type="EMBL" id="CBY28126.1"/>
    </source>
</evidence>
<evidence type="ECO:0000313" key="2">
    <source>
        <dbReference type="Proteomes" id="UP000008084"/>
    </source>
</evidence>
<name>A0A0H3NU46_YERE1</name>
<gene>
    <name evidence="1" type="ordered locus">Y11_00551</name>
</gene>
<dbReference type="HOGENOM" id="CLU_3335114_0_0_6"/>
<dbReference type="KEGG" id="yey:Y11_00551"/>
<reference evidence="1 2" key="1">
    <citation type="journal article" date="2011" name="J. Bacteriol.">
        <title>Complete genome sequence of Yersinia enterocolitica subsp. palearctica serogroup O:3.</title>
        <authorList>
            <person name="Batzilla J."/>
            <person name="Hoper D."/>
            <person name="Antonenka U."/>
            <person name="Heesemann J."/>
            <person name="Rakin A."/>
        </authorList>
    </citation>
    <scope>NUCLEOTIDE SEQUENCE [LARGE SCALE GENOMIC DNA]</scope>
    <source>
        <strain evidence="2">DSM 13030 / CIP 106945 / Y11</strain>
    </source>
</reference>
<protein>
    <submittedName>
        <fullName evidence="1">Uncharacterized protein</fullName>
    </submittedName>
</protein>
<dbReference type="Proteomes" id="UP000008084">
    <property type="component" value="Chromosome"/>
</dbReference>
<proteinExistence type="predicted"/>